<accession>A0A1R3T655</accession>
<reference evidence="4 5" key="1">
    <citation type="submission" date="2016-08" db="EMBL/GenBank/DDBJ databases">
        <authorList>
            <person name="Seilhamer J.J."/>
        </authorList>
    </citation>
    <scope>NUCLEOTIDE SEQUENCE [LARGE SCALE GENOMIC DNA]</scope>
    <source>
        <strain evidence="4">M3/6</strain>
    </source>
</reference>
<evidence type="ECO:0000313" key="5">
    <source>
        <dbReference type="Proteomes" id="UP000187464"/>
    </source>
</evidence>
<proteinExistence type="predicted"/>
<dbReference type="Gene3D" id="1.10.357.10">
    <property type="entry name" value="Tetracycline Repressor, domain 2"/>
    <property type="match status" value="1"/>
</dbReference>
<dbReference type="EMBL" id="LT605205">
    <property type="protein sequence ID" value="SCD20778.1"/>
    <property type="molecule type" value="Genomic_DNA"/>
</dbReference>
<keyword evidence="1 2" id="KW-0238">DNA-binding</keyword>
<dbReference type="InterPro" id="IPR009057">
    <property type="entry name" value="Homeodomain-like_sf"/>
</dbReference>
<evidence type="ECO:0000256" key="1">
    <source>
        <dbReference type="ARBA" id="ARBA00023125"/>
    </source>
</evidence>
<dbReference type="AlphaFoldDB" id="A0A1R3T655"/>
<sequence length="232" mass="26703">MTLERDFMNAIKAVIEEDGFSKTTLAAITEKAGIVPNVFYNRFKSLDDLFDEYIKKFDYWLVDVAGNIQPEAIKDHPVTFENILVALTESLYTNKSMQQILLWELAEENKITSRSAKLREANTSGIVESFDDFYKTVDPDIDIRVVSALFIAGIYYLILHKQRSTFCGVDFNKKEGRDLLIRNIRRLSKLIFHKKSASNEIFRIAKNMKNKGFDAETILEITGLSQEQIQKL</sequence>
<dbReference type="KEGG" id="psac:PSM36_1969"/>
<dbReference type="SUPFAM" id="SSF46689">
    <property type="entry name" value="Homeodomain-like"/>
    <property type="match status" value="1"/>
</dbReference>
<dbReference type="Pfam" id="PF00440">
    <property type="entry name" value="TetR_N"/>
    <property type="match status" value="1"/>
</dbReference>
<evidence type="ECO:0000313" key="4">
    <source>
        <dbReference type="EMBL" id="SCD20778.1"/>
    </source>
</evidence>
<keyword evidence="5" id="KW-1185">Reference proteome</keyword>
<feature type="domain" description="HTH tetR-type" evidence="3">
    <location>
        <begin position="1"/>
        <end position="61"/>
    </location>
</feature>
<dbReference type="Proteomes" id="UP000187464">
    <property type="component" value="Chromosome I"/>
</dbReference>
<dbReference type="PROSITE" id="PS50977">
    <property type="entry name" value="HTH_TETR_2"/>
    <property type="match status" value="1"/>
</dbReference>
<protein>
    <submittedName>
        <fullName evidence="4">DNA-binding transcriptional regulator</fullName>
    </submittedName>
</protein>
<dbReference type="InterPro" id="IPR001647">
    <property type="entry name" value="HTH_TetR"/>
</dbReference>
<gene>
    <name evidence="4" type="ORF">PSM36_1969</name>
</gene>
<evidence type="ECO:0000256" key="2">
    <source>
        <dbReference type="PROSITE-ProRule" id="PRU00335"/>
    </source>
</evidence>
<evidence type="ECO:0000259" key="3">
    <source>
        <dbReference type="PROSITE" id="PS50977"/>
    </source>
</evidence>
<dbReference type="STRING" id="1642647.PSM36_1969"/>
<feature type="DNA-binding region" description="H-T-H motif" evidence="2">
    <location>
        <begin position="24"/>
        <end position="43"/>
    </location>
</feature>
<dbReference type="GO" id="GO:0003677">
    <property type="term" value="F:DNA binding"/>
    <property type="evidence" value="ECO:0007669"/>
    <property type="project" value="UniProtKB-UniRule"/>
</dbReference>
<organism evidence="4 5">
    <name type="scientific">Proteiniphilum saccharofermentans</name>
    <dbReference type="NCBI Taxonomy" id="1642647"/>
    <lineage>
        <taxon>Bacteria</taxon>
        <taxon>Pseudomonadati</taxon>
        <taxon>Bacteroidota</taxon>
        <taxon>Bacteroidia</taxon>
        <taxon>Bacteroidales</taxon>
        <taxon>Dysgonomonadaceae</taxon>
        <taxon>Proteiniphilum</taxon>
    </lineage>
</organism>
<name>A0A1R3T655_9BACT</name>